<proteinExistence type="predicted"/>
<organism evidence="1">
    <name type="scientific">Roseburia intestinalis</name>
    <dbReference type="NCBI Taxonomy" id="166486"/>
    <lineage>
        <taxon>Bacteria</taxon>
        <taxon>Bacillati</taxon>
        <taxon>Bacillota</taxon>
        <taxon>Clostridia</taxon>
        <taxon>Lachnospirales</taxon>
        <taxon>Lachnospiraceae</taxon>
        <taxon>Roseburia</taxon>
    </lineage>
</organism>
<gene>
    <name evidence="1" type="ORF">RILFYP67_03481</name>
</gene>
<protein>
    <submittedName>
        <fullName evidence="1">Uncharacterized protein</fullName>
    </submittedName>
</protein>
<reference evidence="1" key="1">
    <citation type="submission" date="2019-11" db="EMBL/GenBank/DDBJ databases">
        <authorList>
            <person name="Feng L."/>
        </authorList>
    </citation>
    <scope>NUCLEOTIDE SEQUENCE</scope>
    <source>
        <strain evidence="1">RintestinalisLFYP67</strain>
    </source>
</reference>
<accession>A0A6N3HHR3</accession>
<dbReference type="AlphaFoldDB" id="A0A6N3HHR3"/>
<evidence type="ECO:0000313" key="1">
    <source>
        <dbReference type="EMBL" id="VYU76537.1"/>
    </source>
</evidence>
<dbReference type="EMBL" id="CACRUM010000111">
    <property type="protein sequence ID" value="VYU76537.1"/>
    <property type="molecule type" value="Genomic_DNA"/>
</dbReference>
<sequence>MRGYEETIGIISDIMQRYDEIMPNVFRRLNIYEKQLLEEHPRHIFSKEDCRNIMKQYNMPVLTENRLGLISECLLLLYNWYKSKIIYCIEQEATETDINIDREKIKLFPYSGIYLDLEFYSLKYLGCFISVIREKKDISLQRYILLGFVEYNKETNRYGIEPFMLEVKDGISVQEAFFQWLQESMSPCRNLERNIEASNWVMSNLYTLIDKVNSEKELKQTTSVRRKITTQTLESSNTDGYRLTHESKYKYKTRNSAGIGSKKSPHVRRTHNRHYAIKDESGNIIGEKVITIKEMRIHAEEENVITLKVLNDGE</sequence>
<dbReference type="RefSeq" id="WP_243091482.1">
    <property type="nucleotide sequence ID" value="NZ_CACRUM010000111.1"/>
</dbReference>
<name>A0A6N3HHR3_9FIRM</name>